<name>W2THG3_NECAM</name>
<dbReference type="KEGG" id="nai:NECAME_09177"/>
<dbReference type="EMBL" id="KI659093">
    <property type="protein sequence ID" value="ETN80447.1"/>
    <property type="molecule type" value="Genomic_DNA"/>
</dbReference>
<evidence type="ECO:0000313" key="2">
    <source>
        <dbReference type="Proteomes" id="UP000053676"/>
    </source>
</evidence>
<sequence length="75" mass="8793">MEIRERKRKEAFGQRDEREARLVLSISHADISDSSHAFKDFQLFVKLSAVVSVDCPLERKGGFIWKYKSNQCFTR</sequence>
<reference evidence="2" key="1">
    <citation type="journal article" date="2014" name="Nat. Genet.">
        <title>Genome of the human hookworm Necator americanus.</title>
        <authorList>
            <person name="Tang Y.T."/>
            <person name="Gao X."/>
            <person name="Rosa B.A."/>
            <person name="Abubucker S."/>
            <person name="Hallsworth-Pepin K."/>
            <person name="Martin J."/>
            <person name="Tyagi R."/>
            <person name="Heizer E."/>
            <person name="Zhang X."/>
            <person name="Bhonagiri-Palsikar V."/>
            <person name="Minx P."/>
            <person name="Warren W.C."/>
            <person name="Wang Q."/>
            <person name="Zhan B."/>
            <person name="Hotez P.J."/>
            <person name="Sternberg P.W."/>
            <person name="Dougall A."/>
            <person name="Gaze S.T."/>
            <person name="Mulvenna J."/>
            <person name="Sotillo J."/>
            <person name="Ranganathan S."/>
            <person name="Rabelo E.M."/>
            <person name="Wilson R.K."/>
            <person name="Felgner P.L."/>
            <person name="Bethony J."/>
            <person name="Hawdon J.M."/>
            <person name="Gasser R.B."/>
            <person name="Loukas A."/>
            <person name="Mitreva M."/>
        </authorList>
    </citation>
    <scope>NUCLEOTIDE SEQUENCE [LARGE SCALE GENOMIC DNA]</scope>
</reference>
<organism evidence="1 2">
    <name type="scientific">Necator americanus</name>
    <name type="common">Human hookworm</name>
    <dbReference type="NCBI Taxonomy" id="51031"/>
    <lineage>
        <taxon>Eukaryota</taxon>
        <taxon>Metazoa</taxon>
        <taxon>Ecdysozoa</taxon>
        <taxon>Nematoda</taxon>
        <taxon>Chromadorea</taxon>
        <taxon>Rhabditida</taxon>
        <taxon>Rhabditina</taxon>
        <taxon>Rhabditomorpha</taxon>
        <taxon>Strongyloidea</taxon>
        <taxon>Ancylostomatidae</taxon>
        <taxon>Bunostominae</taxon>
        <taxon>Necator</taxon>
    </lineage>
</organism>
<dbReference type="AlphaFoldDB" id="W2THG3"/>
<accession>W2THG3</accession>
<protein>
    <submittedName>
        <fullName evidence="1">Uncharacterized protein</fullName>
    </submittedName>
</protein>
<dbReference type="Proteomes" id="UP000053676">
    <property type="component" value="Unassembled WGS sequence"/>
</dbReference>
<keyword evidence="2" id="KW-1185">Reference proteome</keyword>
<gene>
    <name evidence="1" type="ORF">NECAME_09177</name>
</gene>
<proteinExistence type="predicted"/>
<evidence type="ECO:0000313" key="1">
    <source>
        <dbReference type="EMBL" id="ETN80447.1"/>
    </source>
</evidence>